<organism evidence="2 3">
    <name type="scientific">Trichinella pseudospiralis</name>
    <name type="common">Parasitic roundworm</name>
    <dbReference type="NCBI Taxonomy" id="6337"/>
    <lineage>
        <taxon>Eukaryota</taxon>
        <taxon>Metazoa</taxon>
        <taxon>Ecdysozoa</taxon>
        <taxon>Nematoda</taxon>
        <taxon>Enoplea</taxon>
        <taxon>Dorylaimia</taxon>
        <taxon>Trichinellida</taxon>
        <taxon>Trichinellidae</taxon>
        <taxon>Trichinella</taxon>
    </lineage>
</organism>
<gene>
    <name evidence="2" type="ORF">T4A_10072</name>
</gene>
<dbReference type="EMBL" id="JYDR01000411">
    <property type="protein sequence ID" value="KRY64437.1"/>
    <property type="molecule type" value="Genomic_DNA"/>
</dbReference>
<feature type="signal peptide" evidence="1">
    <location>
        <begin position="1"/>
        <end position="19"/>
    </location>
</feature>
<feature type="chain" id="PRO_5006876870" evidence="1">
    <location>
        <begin position="20"/>
        <end position="88"/>
    </location>
</feature>
<evidence type="ECO:0000313" key="3">
    <source>
        <dbReference type="Proteomes" id="UP000054632"/>
    </source>
</evidence>
<comment type="caution">
    <text evidence="2">The sequence shown here is derived from an EMBL/GenBank/DDBJ whole genome shotgun (WGS) entry which is preliminary data.</text>
</comment>
<name>A0A0V1DSH3_TRIPS</name>
<dbReference type="Proteomes" id="UP000054632">
    <property type="component" value="Unassembled WGS sequence"/>
</dbReference>
<protein>
    <submittedName>
        <fullName evidence="2">Uncharacterized protein</fullName>
    </submittedName>
</protein>
<evidence type="ECO:0000256" key="1">
    <source>
        <dbReference type="SAM" id="SignalP"/>
    </source>
</evidence>
<accession>A0A0V1DSH3</accession>
<evidence type="ECO:0000313" key="2">
    <source>
        <dbReference type="EMBL" id="KRY64437.1"/>
    </source>
</evidence>
<proteinExistence type="predicted"/>
<keyword evidence="1" id="KW-0732">Signal</keyword>
<sequence>MLPQARKFWLKLITFKLAAFEGELVKLKGSCLVNVQYENIYHTLTLIVTKGHCPNLLELNWILFSSGYVPVGTKMLSEMSKDCLPMRL</sequence>
<dbReference type="AlphaFoldDB" id="A0A0V1DSH3"/>
<reference evidence="2 3" key="1">
    <citation type="submission" date="2015-01" db="EMBL/GenBank/DDBJ databases">
        <title>Evolution of Trichinella species and genotypes.</title>
        <authorList>
            <person name="Korhonen P.K."/>
            <person name="Edoardo P."/>
            <person name="Giuseppe L.R."/>
            <person name="Gasser R.B."/>
        </authorList>
    </citation>
    <scope>NUCLEOTIDE SEQUENCE [LARGE SCALE GENOMIC DNA]</scope>
    <source>
        <strain evidence="2">ISS13</strain>
    </source>
</reference>